<keyword evidence="3" id="KW-1185">Reference proteome</keyword>
<accession>A0AAN7MJR6</accession>
<organism evidence="2 3">
    <name type="scientific">Mycteria americana</name>
    <name type="common">Wood stork</name>
    <dbReference type="NCBI Taxonomy" id="33587"/>
    <lineage>
        <taxon>Eukaryota</taxon>
        <taxon>Metazoa</taxon>
        <taxon>Chordata</taxon>
        <taxon>Craniata</taxon>
        <taxon>Vertebrata</taxon>
        <taxon>Euteleostomi</taxon>
        <taxon>Archelosauria</taxon>
        <taxon>Archosauria</taxon>
        <taxon>Dinosauria</taxon>
        <taxon>Saurischia</taxon>
        <taxon>Theropoda</taxon>
        <taxon>Coelurosauria</taxon>
        <taxon>Aves</taxon>
        <taxon>Neognathae</taxon>
        <taxon>Neoaves</taxon>
        <taxon>Aequornithes</taxon>
        <taxon>Ciconiiformes</taxon>
        <taxon>Ciconiidae</taxon>
        <taxon>Mycteria</taxon>
    </lineage>
</organism>
<proteinExistence type="predicted"/>
<comment type="caution">
    <text evidence="2">The sequence shown here is derived from an EMBL/GenBank/DDBJ whole genome shotgun (WGS) entry which is preliminary data.</text>
</comment>
<keyword evidence="1" id="KW-0812">Transmembrane</keyword>
<reference evidence="2 3" key="1">
    <citation type="journal article" date="2023" name="J. Hered.">
        <title>Chromosome-level genome of the wood stork (Mycteria americana) provides insight into avian chromosome evolution.</title>
        <authorList>
            <person name="Flamio R. Jr."/>
            <person name="Ramstad K.M."/>
        </authorList>
    </citation>
    <scope>NUCLEOTIDE SEQUENCE [LARGE SCALE GENOMIC DNA]</scope>
    <source>
        <strain evidence="2">JAX WOST 10</strain>
    </source>
</reference>
<sequence length="236" mass="25943">MTSYVNTYIQDYTVLGADSGIYLSLLNFIWLVIAQCSNLSRSLCKALPNLVSSTNLFSVHLTPVSRSLLKPLKRTGPKIEPWGTPLDEQPQLVLRTPELDAVLQVGSHQSGIEEQNHLPRLAGHASFDAAQDAVGFLGCKHTLTAHVQLFIYQYPQVLLHRAALNPFIPQSLLIWGIALTQVQDLALGLVELHESRMGPLLEIVQQISCTIQLGVICKLAEGALDPAVYVTDEDIK</sequence>
<evidence type="ECO:0000313" key="2">
    <source>
        <dbReference type="EMBL" id="KAK4807044.1"/>
    </source>
</evidence>
<keyword evidence="1" id="KW-0472">Membrane</keyword>
<feature type="transmembrane region" description="Helical" evidence="1">
    <location>
        <begin position="12"/>
        <end position="33"/>
    </location>
</feature>
<evidence type="ECO:0000313" key="3">
    <source>
        <dbReference type="Proteomes" id="UP001333110"/>
    </source>
</evidence>
<gene>
    <name evidence="2" type="ORF">QYF61_018385</name>
</gene>
<protein>
    <submittedName>
        <fullName evidence="2">Uncharacterized protein</fullName>
    </submittedName>
</protein>
<dbReference type="EMBL" id="JAUNZN010000032">
    <property type="protein sequence ID" value="KAK4807044.1"/>
    <property type="molecule type" value="Genomic_DNA"/>
</dbReference>
<evidence type="ECO:0000256" key="1">
    <source>
        <dbReference type="SAM" id="Phobius"/>
    </source>
</evidence>
<name>A0AAN7MJR6_MYCAM</name>
<dbReference type="Proteomes" id="UP001333110">
    <property type="component" value="Unassembled WGS sequence"/>
</dbReference>
<dbReference type="AlphaFoldDB" id="A0AAN7MJR6"/>
<keyword evidence="1" id="KW-1133">Transmembrane helix</keyword>